<gene>
    <name evidence="2" type="ORF">EYF80_063278</name>
</gene>
<name>A0A4Z2ECK1_9TELE</name>
<reference evidence="2 3" key="1">
    <citation type="submission" date="2019-03" db="EMBL/GenBank/DDBJ databases">
        <title>First draft genome of Liparis tanakae, snailfish: a comprehensive survey of snailfish specific genes.</title>
        <authorList>
            <person name="Kim W."/>
            <person name="Song I."/>
            <person name="Jeong J.-H."/>
            <person name="Kim D."/>
            <person name="Kim S."/>
            <person name="Ryu S."/>
            <person name="Song J.Y."/>
            <person name="Lee S.K."/>
        </authorList>
    </citation>
    <scope>NUCLEOTIDE SEQUENCE [LARGE SCALE GENOMIC DNA]</scope>
    <source>
        <tissue evidence="2">Muscle</tissue>
    </source>
</reference>
<organism evidence="2 3">
    <name type="scientific">Liparis tanakae</name>
    <name type="common">Tanaka's snailfish</name>
    <dbReference type="NCBI Taxonomy" id="230148"/>
    <lineage>
        <taxon>Eukaryota</taxon>
        <taxon>Metazoa</taxon>
        <taxon>Chordata</taxon>
        <taxon>Craniata</taxon>
        <taxon>Vertebrata</taxon>
        <taxon>Euteleostomi</taxon>
        <taxon>Actinopterygii</taxon>
        <taxon>Neopterygii</taxon>
        <taxon>Teleostei</taxon>
        <taxon>Neoteleostei</taxon>
        <taxon>Acanthomorphata</taxon>
        <taxon>Eupercaria</taxon>
        <taxon>Perciformes</taxon>
        <taxon>Cottioidei</taxon>
        <taxon>Cottales</taxon>
        <taxon>Liparidae</taxon>
        <taxon>Liparis</taxon>
    </lineage>
</organism>
<dbReference type="Proteomes" id="UP000314294">
    <property type="component" value="Unassembled WGS sequence"/>
</dbReference>
<protein>
    <submittedName>
        <fullName evidence="2">Uncharacterized protein</fullName>
    </submittedName>
</protein>
<dbReference type="EMBL" id="SRLO01009918">
    <property type="protein sequence ID" value="TNN26586.1"/>
    <property type="molecule type" value="Genomic_DNA"/>
</dbReference>
<accession>A0A4Z2ECK1</accession>
<feature type="region of interest" description="Disordered" evidence="1">
    <location>
        <begin position="25"/>
        <end position="72"/>
    </location>
</feature>
<evidence type="ECO:0000313" key="3">
    <source>
        <dbReference type="Proteomes" id="UP000314294"/>
    </source>
</evidence>
<proteinExistence type="predicted"/>
<dbReference type="AlphaFoldDB" id="A0A4Z2ECK1"/>
<evidence type="ECO:0000256" key="1">
    <source>
        <dbReference type="SAM" id="MobiDB-lite"/>
    </source>
</evidence>
<feature type="compositionally biased region" description="Basic and acidic residues" evidence="1">
    <location>
        <begin position="44"/>
        <end position="71"/>
    </location>
</feature>
<comment type="caution">
    <text evidence="2">The sequence shown here is derived from an EMBL/GenBank/DDBJ whole genome shotgun (WGS) entry which is preliminary data.</text>
</comment>
<evidence type="ECO:0000313" key="2">
    <source>
        <dbReference type="EMBL" id="TNN26586.1"/>
    </source>
</evidence>
<keyword evidence="3" id="KW-1185">Reference proteome</keyword>
<sequence>MWMCIVVMSLEMPLKQGSVSSSSQHVRQFRSLSHGAPGRSAQSWKKETSSRDYYDRKGKRREERGRTDLQQRGDGAFQEVLPLGIRDLPALPHDLDAQHEAVDELVLLEEAAGHVDVGVEQDLVQQDLEAVFQHAALLRRLDERLAITKYKTEPLVATGRYRSRAELIISSVASASSRRCFMASDVT</sequence>